<feature type="region of interest" description="Disordered" evidence="1">
    <location>
        <begin position="66"/>
        <end position="120"/>
    </location>
</feature>
<evidence type="ECO:0000256" key="1">
    <source>
        <dbReference type="SAM" id="MobiDB-lite"/>
    </source>
</evidence>
<feature type="compositionally biased region" description="Basic residues" evidence="1">
    <location>
        <begin position="107"/>
        <end position="120"/>
    </location>
</feature>
<reference evidence="2" key="1">
    <citation type="submission" date="2023-10" db="EMBL/GenBank/DDBJ databases">
        <title>Genome assemblies of two species of porcelain crab, Petrolisthes cinctipes and Petrolisthes manimaculis (Anomura: Porcellanidae).</title>
        <authorList>
            <person name="Angst P."/>
        </authorList>
    </citation>
    <scope>NUCLEOTIDE SEQUENCE</scope>
    <source>
        <strain evidence="2">PB745_01</strain>
        <tissue evidence="2">Gill</tissue>
    </source>
</reference>
<organism evidence="2 3">
    <name type="scientific">Petrolisthes cinctipes</name>
    <name type="common">Flat porcelain crab</name>
    <dbReference type="NCBI Taxonomy" id="88211"/>
    <lineage>
        <taxon>Eukaryota</taxon>
        <taxon>Metazoa</taxon>
        <taxon>Ecdysozoa</taxon>
        <taxon>Arthropoda</taxon>
        <taxon>Crustacea</taxon>
        <taxon>Multicrustacea</taxon>
        <taxon>Malacostraca</taxon>
        <taxon>Eumalacostraca</taxon>
        <taxon>Eucarida</taxon>
        <taxon>Decapoda</taxon>
        <taxon>Pleocyemata</taxon>
        <taxon>Anomura</taxon>
        <taxon>Galatheoidea</taxon>
        <taxon>Porcellanidae</taxon>
        <taxon>Petrolisthes</taxon>
    </lineage>
</organism>
<evidence type="ECO:0000313" key="2">
    <source>
        <dbReference type="EMBL" id="KAK3849637.1"/>
    </source>
</evidence>
<dbReference type="Proteomes" id="UP001286313">
    <property type="component" value="Unassembled WGS sequence"/>
</dbReference>
<comment type="caution">
    <text evidence="2">The sequence shown here is derived from an EMBL/GenBank/DDBJ whole genome shotgun (WGS) entry which is preliminary data.</text>
</comment>
<sequence>MKGVLFELRSYRETSFQDLVCLVCTRRFVYTFLGTCLSRINKEVCLQVSRDLSASYTRRFIYYSRGRSQPRARSTTISRDTREREPANGCDAGERASPTVHIPQQPYRHRPHHVTPRSRP</sequence>
<gene>
    <name evidence="2" type="ORF">Pcinc_043617</name>
</gene>
<keyword evidence="3" id="KW-1185">Reference proteome</keyword>
<proteinExistence type="predicted"/>
<dbReference type="EMBL" id="JAWQEG010008792">
    <property type="protein sequence ID" value="KAK3849637.1"/>
    <property type="molecule type" value="Genomic_DNA"/>
</dbReference>
<name>A0AAE1BFB4_PETCI</name>
<evidence type="ECO:0000313" key="3">
    <source>
        <dbReference type="Proteomes" id="UP001286313"/>
    </source>
</evidence>
<accession>A0AAE1BFB4</accession>
<protein>
    <submittedName>
        <fullName evidence="2">Uncharacterized protein</fullName>
    </submittedName>
</protein>
<dbReference type="AlphaFoldDB" id="A0AAE1BFB4"/>